<evidence type="ECO:0000313" key="1">
    <source>
        <dbReference type="EMBL" id="MXR50782.1"/>
    </source>
</evidence>
<accession>A0A6B0T682</accession>
<name>A0A6B0T682_9EURY</name>
<protein>
    <submittedName>
        <fullName evidence="1">Uncharacterized protein</fullName>
    </submittedName>
</protein>
<dbReference type="EMBL" id="WUUT01000001">
    <property type="protein sequence ID" value="MXR50782.1"/>
    <property type="molecule type" value="Genomic_DNA"/>
</dbReference>
<dbReference type="AlphaFoldDB" id="A0A6B0T682"/>
<evidence type="ECO:0000313" key="2">
    <source>
        <dbReference type="Proteomes" id="UP000466535"/>
    </source>
</evidence>
<proteinExistence type="predicted"/>
<dbReference type="OrthoDB" id="236696at2157"/>
<dbReference type="Gene3D" id="3.30.559.30">
    <property type="entry name" value="Nonribosomal peptide synthetase, condensation domain"/>
    <property type="match status" value="1"/>
</dbReference>
<dbReference type="RefSeq" id="WP_159762880.1">
    <property type="nucleotide sequence ID" value="NZ_WUUT01000001.1"/>
</dbReference>
<dbReference type="Proteomes" id="UP000466535">
    <property type="component" value="Unassembled WGS sequence"/>
</dbReference>
<reference evidence="1 2" key="1">
    <citation type="submission" date="2019-12" db="EMBL/GenBank/DDBJ databases">
        <title>Isolation and characterization of three novel carbon monoxide-oxidizing members of Halobacteria from salione crusts and soils.</title>
        <authorList>
            <person name="Myers M.R."/>
            <person name="King G.M."/>
        </authorList>
    </citation>
    <scope>NUCLEOTIDE SEQUENCE [LARGE SCALE GENOMIC DNA]</scope>
    <source>
        <strain evidence="1 2">WSH3</strain>
    </source>
</reference>
<sequence length="166" mass="18499">MPVNLRPPEWFYERFGMYTLFESITTRSRHRENPETAVEHVAEQTASVRREGSAAGFLESLNLVPALTPVGVKRRSPELLRGPGEGLVDTVMLSNLGRVPEFEGTGAAATLWFSPPSWKPTPVSIGVVTVGDEMSLVLRHMRDCLDDDAACRFASLFETQLRRVVR</sequence>
<comment type="caution">
    <text evidence="1">The sequence shown here is derived from an EMBL/GenBank/DDBJ whole genome shotgun (WGS) entry which is preliminary data.</text>
</comment>
<keyword evidence="2" id="KW-1185">Reference proteome</keyword>
<gene>
    <name evidence="1" type="ORF">GRX03_04070</name>
</gene>
<organism evidence="1 2">
    <name type="scientific">Halovenus carboxidivorans</name>
    <dbReference type="NCBI Taxonomy" id="2692199"/>
    <lineage>
        <taxon>Archaea</taxon>
        <taxon>Methanobacteriati</taxon>
        <taxon>Methanobacteriota</taxon>
        <taxon>Stenosarchaea group</taxon>
        <taxon>Halobacteria</taxon>
        <taxon>Halobacteriales</taxon>
        <taxon>Haloarculaceae</taxon>
        <taxon>Halovenus</taxon>
    </lineage>
</organism>